<gene>
    <name evidence="1" type="ORF">ACHAW5_004019</name>
</gene>
<dbReference type="Gene3D" id="1.10.150.240">
    <property type="entry name" value="Putative phosphatase, domain 2"/>
    <property type="match status" value="1"/>
</dbReference>
<dbReference type="Gene3D" id="3.40.50.1000">
    <property type="entry name" value="HAD superfamily/HAD-like"/>
    <property type="match status" value="1"/>
</dbReference>
<name>A0ABD3P9I1_9STRA</name>
<dbReference type="AlphaFoldDB" id="A0ABD3P9I1"/>
<dbReference type="EMBL" id="JALLAZ020000928">
    <property type="protein sequence ID" value="KAL3784459.1"/>
    <property type="molecule type" value="Genomic_DNA"/>
</dbReference>
<accession>A0ABD3P9I1</accession>
<keyword evidence="2" id="KW-1185">Reference proteome</keyword>
<dbReference type="Proteomes" id="UP001530315">
    <property type="component" value="Unassembled WGS sequence"/>
</dbReference>
<dbReference type="InterPro" id="IPR023214">
    <property type="entry name" value="HAD_sf"/>
</dbReference>
<reference evidence="1 2" key="1">
    <citation type="submission" date="2024-10" db="EMBL/GenBank/DDBJ databases">
        <title>Updated reference genomes for cyclostephanoid diatoms.</title>
        <authorList>
            <person name="Roberts W.R."/>
            <person name="Alverson A.J."/>
        </authorList>
    </citation>
    <scope>NUCLEOTIDE SEQUENCE [LARGE SCALE GENOMIC DNA]</scope>
    <source>
        <strain evidence="1 2">AJA276-08</strain>
    </source>
</reference>
<organism evidence="1 2">
    <name type="scientific">Stephanodiscus triporus</name>
    <dbReference type="NCBI Taxonomy" id="2934178"/>
    <lineage>
        <taxon>Eukaryota</taxon>
        <taxon>Sar</taxon>
        <taxon>Stramenopiles</taxon>
        <taxon>Ochrophyta</taxon>
        <taxon>Bacillariophyta</taxon>
        <taxon>Coscinodiscophyceae</taxon>
        <taxon>Thalassiosirophycidae</taxon>
        <taxon>Stephanodiscales</taxon>
        <taxon>Stephanodiscaceae</taxon>
        <taxon>Stephanodiscus</taxon>
    </lineage>
</organism>
<evidence type="ECO:0000313" key="2">
    <source>
        <dbReference type="Proteomes" id="UP001530315"/>
    </source>
</evidence>
<proteinExistence type="predicted"/>
<protein>
    <submittedName>
        <fullName evidence="1">Uncharacterized protein</fullName>
    </submittedName>
</protein>
<sequence length="155" mass="17270">MLSSRLSSLISMGRSSTRKIPPGILASLKDGGFLLPWELKRRILGLRGSEWVPIVLAYAQERWGVRMEVDWSQDRHSTTSNDSDDDGRQVVIDAFWKAWELRLNELCSSVEACAGAAELVEGLRALHIPMAIATSSRMDSVSKKKLRNNNSSCHS</sequence>
<evidence type="ECO:0000313" key="1">
    <source>
        <dbReference type="EMBL" id="KAL3784459.1"/>
    </source>
</evidence>
<comment type="caution">
    <text evidence="1">The sequence shown here is derived from an EMBL/GenBank/DDBJ whole genome shotgun (WGS) entry which is preliminary data.</text>
</comment>
<dbReference type="InterPro" id="IPR023198">
    <property type="entry name" value="PGP-like_dom2"/>
</dbReference>